<evidence type="ECO:0000256" key="1">
    <source>
        <dbReference type="ARBA" id="ARBA00022714"/>
    </source>
</evidence>
<dbReference type="WBParaSite" id="HCON_00081600-00001">
    <property type="protein sequence ID" value="HCON_00081600-00001"/>
    <property type="gene ID" value="HCON_00081600"/>
</dbReference>
<dbReference type="InterPro" id="IPR042216">
    <property type="entry name" value="MitoNEET_CISD"/>
</dbReference>
<feature type="domain" description="Iron-binding zinc finger CDGSH type" evidence="6">
    <location>
        <begin position="83"/>
        <end position="120"/>
    </location>
</feature>
<keyword evidence="3" id="KW-0408">Iron</keyword>
<name>A0A7I4YCH8_HAECO</name>
<dbReference type="Proteomes" id="UP000025227">
    <property type="component" value="Unplaced"/>
</dbReference>
<evidence type="ECO:0000313" key="8">
    <source>
        <dbReference type="WBParaSite" id="HCON_00081600-00001"/>
    </source>
</evidence>
<dbReference type="OMA" id="YEGVANK"/>
<dbReference type="InterPro" id="IPR018967">
    <property type="entry name" value="FeS-contain_CDGSH-typ"/>
</dbReference>
<proteinExistence type="predicted"/>
<evidence type="ECO:0000256" key="5">
    <source>
        <dbReference type="ARBA" id="ARBA00034078"/>
    </source>
</evidence>
<dbReference type="GO" id="GO:0005739">
    <property type="term" value="C:mitochondrion"/>
    <property type="evidence" value="ECO:0007669"/>
    <property type="project" value="TreeGrafter"/>
</dbReference>
<evidence type="ECO:0000313" key="7">
    <source>
        <dbReference type="Proteomes" id="UP000025227"/>
    </source>
</evidence>
<evidence type="ECO:0000259" key="6">
    <source>
        <dbReference type="SMART" id="SM00704"/>
    </source>
</evidence>
<evidence type="ECO:0000256" key="3">
    <source>
        <dbReference type="ARBA" id="ARBA00023004"/>
    </source>
</evidence>
<dbReference type="AlphaFoldDB" id="A0A7I4YCH8"/>
<dbReference type="GO" id="GO:0046872">
    <property type="term" value="F:metal ion binding"/>
    <property type="evidence" value="ECO:0007669"/>
    <property type="project" value="UniProtKB-KW"/>
</dbReference>
<dbReference type="Gene3D" id="3.40.5.90">
    <property type="entry name" value="CDGSH iron-sulfur domain, mitoNEET-type"/>
    <property type="match status" value="2"/>
</dbReference>
<dbReference type="PANTHER" id="PTHR46491:SF3">
    <property type="entry name" value="CDGSH IRON-SULFUR DOMAIN-CONTAINING PROTEIN 3, MITOCHONDRIAL"/>
    <property type="match status" value="1"/>
</dbReference>
<evidence type="ECO:0000256" key="4">
    <source>
        <dbReference type="ARBA" id="ARBA00023014"/>
    </source>
</evidence>
<accession>A0A7I4YCH8</accession>
<feature type="domain" description="Iron-binding zinc finger CDGSH type" evidence="6">
    <location>
        <begin position="44"/>
        <end position="81"/>
    </location>
</feature>
<keyword evidence="2" id="KW-0479">Metal-binding</keyword>
<dbReference type="OrthoDB" id="15717at2759"/>
<protein>
    <submittedName>
        <fullName evidence="8">CDGSH iron-sulfur domain-containing protein 3, mitochondrial</fullName>
    </submittedName>
</protein>
<keyword evidence="7" id="KW-1185">Reference proteome</keyword>
<keyword evidence="1" id="KW-0001">2Fe-2S</keyword>
<dbReference type="GO" id="GO:0051537">
    <property type="term" value="F:2 iron, 2 sulfur cluster binding"/>
    <property type="evidence" value="ECO:0007669"/>
    <property type="project" value="UniProtKB-KW"/>
</dbReference>
<dbReference type="Pfam" id="PF09360">
    <property type="entry name" value="zf-CDGSH"/>
    <property type="match status" value="1"/>
</dbReference>
<evidence type="ECO:0000256" key="2">
    <source>
        <dbReference type="ARBA" id="ARBA00022723"/>
    </source>
</evidence>
<comment type="cofactor">
    <cofactor evidence="5">
        <name>[2Fe-2S] cluster</name>
        <dbReference type="ChEBI" id="CHEBI:190135"/>
    </cofactor>
</comment>
<dbReference type="InterPro" id="IPR052950">
    <property type="entry name" value="CISD"/>
</dbReference>
<keyword evidence="4" id="KW-0411">Iron-sulfur</keyword>
<organism evidence="7 8">
    <name type="scientific">Haemonchus contortus</name>
    <name type="common">Barber pole worm</name>
    <dbReference type="NCBI Taxonomy" id="6289"/>
    <lineage>
        <taxon>Eukaryota</taxon>
        <taxon>Metazoa</taxon>
        <taxon>Ecdysozoa</taxon>
        <taxon>Nematoda</taxon>
        <taxon>Chromadorea</taxon>
        <taxon>Rhabditida</taxon>
        <taxon>Rhabditina</taxon>
        <taxon>Rhabditomorpha</taxon>
        <taxon>Strongyloidea</taxon>
        <taxon>Trichostrongylidae</taxon>
        <taxon>Haemonchus</taxon>
    </lineage>
</organism>
<dbReference type="PANTHER" id="PTHR46491">
    <property type="entry name" value="CDGSH IRON SULFUR DOMAIN PROTEIN HOMOLOG"/>
    <property type="match status" value="1"/>
</dbReference>
<reference evidence="8" key="1">
    <citation type="submission" date="2020-12" db="UniProtKB">
        <authorList>
            <consortium name="WormBaseParasite"/>
        </authorList>
    </citation>
    <scope>IDENTIFICATION</scope>
    <source>
        <strain evidence="8">MHco3</strain>
    </source>
</reference>
<sequence>MFKTTLQRGSLTPLMSSIRGTAKGVKILNPSADLLPYKGEPVTNKPVKVALETGKSYSWCSCGLSKVQPFCDGTHRKDGLTDVRPVKFQVEKSGEYYLCNCKQTATRPICDRSHKEVSGAPKDLHATQFVMFGDNSPVYDGVARKLGYKPKNEGFQ</sequence>
<dbReference type="SMART" id="SM00704">
    <property type="entry name" value="ZnF_CDGSH"/>
    <property type="match status" value="2"/>
</dbReference>